<dbReference type="InterPro" id="IPR050793">
    <property type="entry name" value="CMP-NeuNAc_synthase"/>
</dbReference>
<keyword evidence="3" id="KW-1185">Reference proteome</keyword>
<organism evidence="2 4">
    <name type="scientific">Vibrio owensii</name>
    <dbReference type="NCBI Taxonomy" id="696485"/>
    <lineage>
        <taxon>Bacteria</taxon>
        <taxon>Pseudomonadati</taxon>
        <taxon>Pseudomonadota</taxon>
        <taxon>Gammaproteobacteria</taxon>
        <taxon>Vibrionales</taxon>
        <taxon>Vibrionaceae</taxon>
        <taxon>Vibrio</taxon>
    </lineage>
</organism>
<dbReference type="AlphaFoldDB" id="A0AAP9GEU3"/>
<reference evidence="1 3" key="2">
    <citation type="submission" date="2018-10" db="EMBL/GenBank/DDBJ databases">
        <title>Whole Genome of Vibrio owensii strain 170502, isolated from Acute Hepatopancreatic Necrosis Disease (AHPND) shrimp.</title>
        <authorList>
            <person name="Yan M."/>
            <person name="Wang X."/>
            <person name="Wang Y."/>
        </authorList>
    </citation>
    <scope>NUCLEOTIDE SEQUENCE [LARGE SCALE GENOMIC DNA]</scope>
    <source>
        <strain evidence="1 3">1700302</strain>
    </source>
</reference>
<gene>
    <name evidence="2" type="ORF">APZ19_16030</name>
    <name evidence="1" type="ORF">D0812_16350</name>
</gene>
<protein>
    <submittedName>
        <fullName evidence="1">Acylneuraminate cytidylyltransferase family protein</fullName>
    </submittedName>
    <submittedName>
        <fullName evidence="2">NTP transferase domain-containing protein</fullName>
    </submittedName>
</protein>
<reference evidence="2 4" key="1">
    <citation type="journal article" date="2015" name="Genome Announc.">
        <title>Draft Genome Sequence of Vibrio owensii Strain SH-14, Which Causes Shrimp Acute Hepatopancreatic Necrosis Disease.</title>
        <authorList>
            <person name="Liu L."/>
            <person name="Xiao J."/>
            <person name="Xia X."/>
            <person name="Pan Y."/>
            <person name="Yan S."/>
            <person name="Wang Y."/>
        </authorList>
    </citation>
    <scope>NUCLEOTIDE SEQUENCE [LARGE SCALE GENOMIC DNA]</scope>
    <source>
        <strain evidence="2 4">SH14</strain>
    </source>
</reference>
<dbReference type="EMBL" id="CP033137">
    <property type="protein sequence ID" value="AYO15894.1"/>
    <property type="molecule type" value="Genomic_DNA"/>
</dbReference>
<dbReference type="GO" id="GO:0008781">
    <property type="term" value="F:N-acylneuraminate cytidylyltransferase activity"/>
    <property type="evidence" value="ECO:0007669"/>
    <property type="project" value="TreeGrafter"/>
</dbReference>
<dbReference type="Pfam" id="PF02348">
    <property type="entry name" value="CTP_transf_3"/>
    <property type="match status" value="1"/>
</dbReference>
<proteinExistence type="predicted"/>
<evidence type="ECO:0000313" key="2">
    <source>
        <dbReference type="EMBL" id="QGH48517.1"/>
    </source>
</evidence>
<sequence length="238" mass="26694">MLNANPIFIQVINVDVVAVIVARGGSKRIPNKNILPINGISLLERKIDTLKQCSSISRVIVGSEDATILELAKARGAEVVKRPDYYCDEAQASANDMIGNMCSLISADVVVWAHCTNPLVSVDTYESAVNAFFEAEQEGYDSLLSVYELKEHLWDSNFQVLNYDPYAERHTLASELEPLYAQDGAIFIQRHNNMLKNSYFFGAKPKHFIMPVEEVFDINFPVEFKIAEILLSQCEGDR</sequence>
<evidence type="ECO:0000313" key="3">
    <source>
        <dbReference type="Proteomes" id="UP000272136"/>
    </source>
</evidence>
<dbReference type="EMBL" id="CP045859">
    <property type="protein sequence ID" value="QGH48517.1"/>
    <property type="molecule type" value="Genomic_DNA"/>
</dbReference>
<evidence type="ECO:0000313" key="4">
    <source>
        <dbReference type="Proteomes" id="UP000390336"/>
    </source>
</evidence>
<dbReference type="SUPFAM" id="SSF53448">
    <property type="entry name" value="Nucleotide-diphospho-sugar transferases"/>
    <property type="match status" value="1"/>
</dbReference>
<accession>A0AAP9GEU3</accession>
<dbReference type="CDD" id="cd02513">
    <property type="entry name" value="CMP-NeuAc_Synthase"/>
    <property type="match status" value="1"/>
</dbReference>
<dbReference type="PANTHER" id="PTHR21485:SF6">
    <property type="entry name" value="N-ACYLNEURAMINATE CYTIDYLYLTRANSFERASE-RELATED"/>
    <property type="match status" value="1"/>
</dbReference>
<dbReference type="InterPro" id="IPR003329">
    <property type="entry name" value="Cytidylyl_trans"/>
</dbReference>
<reference evidence="2" key="3">
    <citation type="submission" date="2019-11" db="EMBL/GenBank/DDBJ databases">
        <title>Complete genome sequence of Vibrio owensii SH-14 isolated from shrimp with acute hepatopancreatic necrosis diease.</title>
        <authorList>
            <person name="Liang X."/>
            <person name="Wang Y."/>
        </authorList>
    </citation>
    <scope>NUCLEOTIDE SEQUENCE</scope>
    <source>
        <strain evidence="2">SH14</strain>
    </source>
</reference>
<dbReference type="Proteomes" id="UP000272136">
    <property type="component" value="Chromosome 1"/>
</dbReference>
<dbReference type="PANTHER" id="PTHR21485">
    <property type="entry name" value="HAD SUPERFAMILY MEMBERS CMAS AND KDSC"/>
    <property type="match status" value="1"/>
</dbReference>
<keyword evidence="2" id="KW-0808">Transferase</keyword>
<dbReference type="InterPro" id="IPR029044">
    <property type="entry name" value="Nucleotide-diphossugar_trans"/>
</dbReference>
<evidence type="ECO:0000313" key="1">
    <source>
        <dbReference type="EMBL" id="AYO15894.1"/>
    </source>
</evidence>
<dbReference type="Proteomes" id="UP000390336">
    <property type="component" value="Chromosome 1"/>
</dbReference>
<dbReference type="Gene3D" id="3.90.550.10">
    <property type="entry name" value="Spore Coat Polysaccharide Biosynthesis Protein SpsA, Chain A"/>
    <property type="match status" value="1"/>
</dbReference>
<keyword evidence="1" id="KW-0548">Nucleotidyltransferase</keyword>
<name>A0AAP9GEU3_9VIBR</name>